<evidence type="ECO:0000313" key="2">
    <source>
        <dbReference type="Proteomes" id="UP000536720"/>
    </source>
</evidence>
<dbReference type="Proteomes" id="UP000536720">
    <property type="component" value="Unassembled WGS sequence"/>
</dbReference>
<gene>
    <name evidence="1" type="ORF">HNO91_25490</name>
</gene>
<sequence>MDSKLSFSATLSLPDMNIHLLETLHGKPALATLTSFSGGFFSGRPQTVDHSNLLGMHAKAEGGVIQPLMLHFRHTAGGYTLSIKNTGEHHNKFIGKSWFDAIGVKDSGKPTSFKLVDQKNRVITLENIKAKHSPLSLMTENKKYIGGLRMRGSPYRYLAETEAHSKLTFVLSII</sequence>
<dbReference type="RefSeq" id="WP_139649868.1">
    <property type="nucleotide sequence ID" value="NZ_JABFMR010000038.1"/>
</dbReference>
<reference evidence="1 2" key="1">
    <citation type="journal article" date="2020" name="Front. Plant Sci.">
        <title>Isolation of Rhizosphere Bacteria That Improve Quality and Water Stress Tolerance in Greenhouse Ornamentals.</title>
        <authorList>
            <person name="Nordstedt N.P."/>
            <person name="Jones M.L."/>
        </authorList>
    </citation>
    <scope>NUCLEOTIDE SEQUENCE [LARGE SCALE GENOMIC DNA]</scope>
    <source>
        <strain evidence="1 2">C7D2</strain>
    </source>
</reference>
<comment type="caution">
    <text evidence="1">The sequence shown here is derived from an EMBL/GenBank/DDBJ whole genome shotgun (WGS) entry which is preliminary data.</text>
</comment>
<proteinExistence type="predicted"/>
<organism evidence="1 2">
    <name type="scientific">Pseudomonas corrugata</name>
    <dbReference type="NCBI Taxonomy" id="47879"/>
    <lineage>
        <taxon>Bacteria</taxon>
        <taxon>Pseudomonadati</taxon>
        <taxon>Pseudomonadota</taxon>
        <taxon>Gammaproteobacteria</taxon>
        <taxon>Pseudomonadales</taxon>
        <taxon>Pseudomonadaceae</taxon>
        <taxon>Pseudomonas</taxon>
    </lineage>
</organism>
<name>A0A7Y5ZA13_9PSED</name>
<accession>A0A7Y5ZA13</accession>
<dbReference type="AlphaFoldDB" id="A0A7Y5ZA13"/>
<evidence type="ECO:0000313" key="1">
    <source>
        <dbReference type="EMBL" id="NUT89793.1"/>
    </source>
</evidence>
<dbReference type="EMBL" id="JABFMR010000038">
    <property type="protein sequence ID" value="NUT89793.1"/>
    <property type="molecule type" value="Genomic_DNA"/>
</dbReference>
<protein>
    <submittedName>
        <fullName evidence="1">Uncharacterized protein</fullName>
    </submittedName>
</protein>